<reference evidence="3" key="1">
    <citation type="submission" date="2022-03" db="EMBL/GenBank/DDBJ databases">
        <title>Streptomyces 7R015 and 7R016 isolated from Barleria lupulina in Thailand.</title>
        <authorList>
            <person name="Kanchanasin P."/>
            <person name="Phongsopitanun W."/>
            <person name="Tanasupawat S."/>
        </authorList>
    </citation>
    <scope>NUCLEOTIDE SEQUENCE</scope>
    <source>
        <strain evidence="3">7R016</strain>
    </source>
</reference>
<keyword evidence="2" id="KW-1133">Transmembrane helix</keyword>
<evidence type="ECO:0000313" key="4">
    <source>
        <dbReference type="Proteomes" id="UP001165270"/>
    </source>
</evidence>
<feature type="compositionally biased region" description="Gly residues" evidence="1">
    <location>
        <begin position="288"/>
        <end position="311"/>
    </location>
</feature>
<dbReference type="EMBL" id="JALDAX010000002">
    <property type="protein sequence ID" value="MCI3239558.1"/>
    <property type="molecule type" value="Genomic_DNA"/>
</dbReference>
<evidence type="ECO:0000313" key="3">
    <source>
        <dbReference type="EMBL" id="MCI3239558.1"/>
    </source>
</evidence>
<accession>A0ABS9XBU8</accession>
<evidence type="ECO:0008006" key="5">
    <source>
        <dbReference type="Google" id="ProtNLM"/>
    </source>
</evidence>
<sequence length="357" mass="36517">MADEQYRWLDRETAELLLRGASLEAVDAADRDKAERLAKTLDGLAVEPALSSIELPGEAAALAAFRAARSTSGAAREDTVAHPAAPADPEAPAASHAGLIRIGAPVSRERRPRRGRSARYVLTAVLTAGMIGGVAFAATSGVLGPFGDDRPSPGASVTAGVTPNRPLVSPSPDDSKREPTPDSSSGGHTGPAAPPGAAASVGPGSDDDRSGDVGRWWSGAPAACSDVRHGKELGPDRRRALQDAAGSSNPRRVWKYCKHVLALTEGATRDRDRDRDRSDDRDDRTKDGSGGPGDSRGPGDESGPGGDQGDQGGDDDGPGILPGSIGGASVSPSLHPLLPRQLISSPEPSPSTSPSAL</sequence>
<feature type="region of interest" description="Disordered" evidence="1">
    <location>
        <begin position="74"/>
        <end position="115"/>
    </location>
</feature>
<keyword evidence="4" id="KW-1185">Reference proteome</keyword>
<keyword evidence="2" id="KW-0812">Transmembrane</keyword>
<feature type="compositionally biased region" description="Low complexity" evidence="1">
    <location>
        <begin position="195"/>
        <end position="204"/>
    </location>
</feature>
<gene>
    <name evidence="3" type="ORF">MQN93_07465</name>
</gene>
<organism evidence="3 4">
    <name type="scientific">Streptomyces spinosisporus</name>
    <dbReference type="NCBI Taxonomy" id="2927582"/>
    <lineage>
        <taxon>Bacteria</taxon>
        <taxon>Bacillati</taxon>
        <taxon>Actinomycetota</taxon>
        <taxon>Actinomycetes</taxon>
        <taxon>Kitasatosporales</taxon>
        <taxon>Streptomycetaceae</taxon>
        <taxon>Streptomyces</taxon>
    </lineage>
</organism>
<keyword evidence="2" id="KW-0472">Membrane</keyword>
<evidence type="ECO:0000256" key="1">
    <source>
        <dbReference type="SAM" id="MobiDB-lite"/>
    </source>
</evidence>
<evidence type="ECO:0000256" key="2">
    <source>
        <dbReference type="SAM" id="Phobius"/>
    </source>
</evidence>
<feature type="region of interest" description="Disordered" evidence="1">
    <location>
        <begin position="147"/>
        <end position="357"/>
    </location>
</feature>
<feature type="compositionally biased region" description="Basic and acidic residues" evidence="1">
    <location>
        <begin position="267"/>
        <end position="287"/>
    </location>
</feature>
<comment type="caution">
    <text evidence="3">The sequence shown here is derived from an EMBL/GenBank/DDBJ whole genome shotgun (WGS) entry which is preliminary data.</text>
</comment>
<feature type="compositionally biased region" description="Basic and acidic residues" evidence="1">
    <location>
        <begin position="226"/>
        <end position="241"/>
    </location>
</feature>
<proteinExistence type="predicted"/>
<feature type="transmembrane region" description="Helical" evidence="2">
    <location>
        <begin position="120"/>
        <end position="143"/>
    </location>
</feature>
<name>A0ABS9XBU8_9ACTN</name>
<dbReference type="Proteomes" id="UP001165270">
    <property type="component" value="Unassembled WGS sequence"/>
</dbReference>
<protein>
    <recommendedName>
        <fullName evidence="5">Extensin</fullName>
    </recommendedName>
</protein>
<feature type="compositionally biased region" description="Low complexity" evidence="1">
    <location>
        <begin position="344"/>
        <end position="357"/>
    </location>
</feature>
<feature type="compositionally biased region" description="Low complexity" evidence="1">
    <location>
        <begin position="81"/>
        <end position="97"/>
    </location>
</feature>
<dbReference type="RefSeq" id="WP_242708826.1">
    <property type="nucleotide sequence ID" value="NZ_JALDAX010000002.1"/>
</dbReference>